<evidence type="ECO:0000313" key="26">
    <source>
        <dbReference type="Proteomes" id="UP000285710"/>
    </source>
</evidence>
<evidence type="ECO:0000256" key="9">
    <source>
        <dbReference type="ARBA" id="ARBA00022989"/>
    </source>
</evidence>
<evidence type="ECO:0000313" key="24">
    <source>
        <dbReference type="Proteomes" id="UP000284476"/>
    </source>
</evidence>
<keyword evidence="7" id="KW-0732">Signal</keyword>
<evidence type="ECO:0000256" key="5">
    <source>
        <dbReference type="ARBA" id="ARBA00022660"/>
    </source>
</evidence>
<keyword evidence="9 16" id="KW-1133">Transmembrane helix</keyword>
<evidence type="ECO:0000256" key="10">
    <source>
        <dbReference type="ARBA" id="ARBA00023002"/>
    </source>
</evidence>
<dbReference type="PANTHER" id="PTHR22888:SF18">
    <property type="entry name" value="CYTOCHROME BO(3) UBIQUINOL OXIDASE SUBUNIT 2"/>
    <property type="match status" value="1"/>
</dbReference>
<evidence type="ECO:0000313" key="25">
    <source>
        <dbReference type="Proteomes" id="UP000285295"/>
    </source>
</evidence>
<keyword evidence="26" id="KW-1185">Reference proteome</keyword>
<dbReference type="Gene3D" id="1.10.287.90">
    <property type="match status" value="1"/>
</dbReference>
<evidence type="ECO:0000313" key="21">
    <source>
        <dbReference type="EMBL" id="RWR31376.1"/>
    </source>
</evidence>
<dbReference type="Proteomes" id="UP000284476">
    <property type="component" value="Unassembled WGS sequence"/>
</dbReference>
<dbReference type="InterPro" id="IPR006333">
    <property type="entry name" value="Cyt_o_ubiquinol_oxidase_su2"/>
</dbReference>
<dbReference type="EMBL" id="SAUX01000004">
    <property type="protein sequence ID" value="RWR31376.1"/>
    <property type="molecule type" value="Genomic_DNA"/>
</dbReference>
<evidence type="ECO:0000256" key="14">
    <source>
        <dbReference type="PIRNR" id="PIRNR000292"/>
    </source>
</evidence>
<feature type="compositionally biased region" description="Basic and acidic residues" evidence="15">
    <location>
        <begin position="346"/>
        <end position="363"/>
    </location>
</feature>
<dbReference type="EMBL" id="SAUY01000011">
    <property type="protein sequence ID" value="RWR31540.1"/>
    <property type="molecule type" value="Genomic_DNA"/>
</dbReference>
<name>A0A443JVU8_9RHOB</name>
<evidence type="ECO:0000313" key="22">
    <source>
        <dbReference type="EMBL" id="RWR31540.1"/>
    </source>
</evidence>
<proteinExistence type="inferred from homology"/>
<dbReference type="GO" id="GO:0016682">
    <property type="term" value="F:oxidoreductase activity, acting on diphenols and related substances as donors, oxygen as acceptor"/>
    <property type="evidence" value="ECO:0007669"/>
    <property type="project" value="InterPro"/>
</dbReference>
<keyword evidence="4 14" id="KW-1003">Cell membrane</keyword>
<dbReference type="InterPro" id="IPR011759">
    <property type="entry name" value="Cyt_c_oxidase_su2_TM_dom"/>
</dbReference>
<dbReference type="InterPro" id="IPR010514">
    <property type="entry name" value="COX_ARM"/>
</dbReference>
<dbReference type="InterPro" id="IPR034227">
    <property type="entry name" value="CuRO_UO_II"/>
</dbReference>
<evidence type="ECO:0000259" key="18">
    <source>
        <dbReference type="PROSITE" id="PS50999"/>
    </source>
</evidence>
<dbReference type="InterPro" id="IPR045187">
    <property type="entry name" value="CcO_II"/>
</dbReference>
<dbReference type="OrthoDB" id="9783445at2"/>
<dbReference type="Proteomes" id="UP000284451">
    <property type="component" value="Unassembled WGS sequence"/>
</dbReference>
<dbReference type="PROSITE" id="PS50857">
    <property type="entry name" value="COX2_CUA"/>
    <property type="match status" value="1"/>
</dbReference>
<keyword evidence="13" id="KW-0449">Lipoprotein</keyword>
<evidence type="ECO:0000256" key="11">
    <source>
        <dbReference type="ARBA" id="ARBA00023136"/>
    </source>
</evidence>
<dbReference type="PROSITE" id="PS50999">
    <property type="entry name" value="COX2_TM"/>
    <property type="match status" value="1"/>
</dbReference>
<dbReference type="Pfam" id="PF00116">
    <property type="entry name" value="COX2"/>
    <property type="match status" value="1"/>
</dbReference>
<dbReference type="AlphaFoldDB" id="A0A443JVU8"/>
<reference evidence="23 24" key="1">
    <citation type="submission" date="2019-01" db="EMBL/GenBank/DDBJ databases">
        <title>Sinorhodobacter populi sp. nov. isolated from the symptomatic bark tissue of Populus euramericana canker.</title>
        <authorList>
            <person name="Xu G."/>
        </authorList>
    </citation>
    <scope>NUCLEOTIDE SEQUENCE [LARGE SCALE GENOMIC DNA]</scope>
    <source>
        <strain evidence="22 23">07D10-4-3</strain>
        <strain evidence="19 26">2D-5</strain>
        <strain evidence="21 25">D19-10-3-21</strain>
        <strain evidence="20 24">SK2B-1</strain>
    </source>
</reference>
<evidence type="ECO:0000259" key="17">
    <source>
        <dbReference type="PROSITE" id="PS50857"/>
    </source>
</evidence>
<accession>A0A443JVU8</accession>
<comment type="subcellular location">
    <subcellularLocation>
        <location evidence="1">Cell membrane</location>
        <topology evidence="1">Multi-pass membrane protein</topology>
    </subcellularLocation>
</comment>
<dbReference type="SUPFAM" id="SSF49503">
    <property type="entry name" value="Cupredoxins"/>
    <property type="match status" value="1"/>
</dbReference>
<evidence type="ECO:0000256" key="16">
    <source>
        <dbReference type="SAM" id="Phobius"/>
    </source>
</evidence>
<comment type="caution">
    <text evidence="20">The sequence shown here is derived from an EMBL/GenBank/DDBJ whole genome shotgun (WGS) entry which is preliminary data.</text>
</comment>
<dbReference type="GO" id="GO:0042773">
    <property type="term" value="P:ATP synthesis coupled electron transport"/>
    <property type="evidence" value="ECO:0007669"/>
    <property type="project" value="TreeGrafter"/>
</dbReference>
<dbReference type="Pfam" id="PF06481">
    <property type="entry name" value="COX_ARM"/>
    <property type="match status" value="1"/>
</dbReference>
<evidence type="ECO:0000256" key="8">
    <source>
        <dbReference type="ARBA" id="ARBA00022982"/>
    </source>
</evidence>
<evidence type="ECO:0000256" key="4">
    <source>
        <dbReference type="ARBA" id="ARBA00022475"/>
    </source>
</evidence>
<feature type="domain" description="Cytochrome oxidase subunit II copper A binding" evidence="17">
    <location>
        <begin position="114"/>
        <end position="234"/>
    </location>
</feature>
<evidence type="ECO:0000256" key="12">
    <source>
        <dbReference type="ARBA" id="ARBA00023139"/>
    </source>
</evidence>
<organism evidence="20 24">
    <name type="scientific">Paenirhodobacter populi</name>
    <dbReference type="NCBI Taxonomy" id="2306993"/>
    <lineage>
        <taxon>Bacteria</taxon>
        <taxon>Pseudomonadati</taxon>
        <taxon>Pseudomonadota</taxon>
        <taxon>Alphaproteobacteria</taxon>
        <taxon>Rhodobacterales</taxon>
        <taxon>Rhodobacter group</taxon>
        <taxon>Paenirhodobacter</taxon>
    </lineage>
</organism>
<gene>
    <name evidence="20" type="primary">cyoA</name>
    <name evidence="22" type="ORF">D2T29_10675</name>
    <name evidence="20" type="ORF">D2T30_00030</name>
    <name evidence="21" type="ORF">D2T31_04750</name>
    <name evidence="19" type="ORF">D2T33_12410</name>
</gene>
<feature type="domain" description="Cytochrome oxidase subunit II transmembrane region profile" evidence="18">
    <location>
        <begin position="7"/>
        <end position="105"/>
    </location>
</feature>
<feature type="region of interest" description="Disordered" evidence="15">
    <location>
        <begin position="341"/>
        <end position="363"/>
    </location>
</feature>
<protein>
    <recommendedName>
        <fullName evidence="14">Ubiquinol oxidase subunit 2</fullName>
    </recommendedName>
</protein>
<reference evidence="23 24" key="2">
    <citation type="submission" date="2019-01" db="EMBL/GenBank/DDBJ databases">
        <authorList>
            <person name="Li Y."/>
        </authorList>
    </citation>
    <scope>NUCLEOTIDE SEQUENCE [LARGE SCALE GENOMIC DNA]</scope>
    <source>
        <strain evidence="22 23">07D10-4-3</strain>
        <strain evidence="19 26">2D-5</strain>
        <strain evidence="21 25">D19-10-3-21</strain>
        <strain evidence="20 24">SK2B-1</strain>
    </source>
</reference>
<keyword evidence="11 14" id="KW-0472">Membrane</keyword>
<dbReference type="CDD" id="cd04212">
    <property type="entry name" value="CuRO_UO_II"/>
    <property type="match status" value="1"/>
</dbReference>
<feature type="transmembrane region" description="Helical" evidence="16">
    <location>
        <begin position="29"/>
        <end position="53"/>
    </location>
</feature>
<dbReference type="PANTHER" id="PTHR22888">
    <property type="entry name" value="CYTOCHROME C OXIDASE, SUBUNIT II"/>
    <property type="match status" value="1"/>
</dbReference>
<dbReference type="EMBL" id="SAUZ01000001">
    <property type="protein sequence ID" value="RWR24635.1"/>
    <property type="molecule type" value="Genomic_DNA"/>
</dbReference>
<dbReference type="GO" id="GO:0009486">
    <property type="term" value="F:cytochrome bo3 ubiquinol oxidase activity"/>
    <property type="evidence" value="ECO:0007669"/>
    <property type="project" value="InterPro"/>
</dbReference>
<dbReference type="PIRSF" id="PIRSF000292">
    <property type="entry name" value="Ubi_od_II"/>
    <property type="match status" value="1"/>
</dbReference>
<dbReference type="Gene3D" id="2.60.40.420">
    <property type="entry name" value="Cupredoxins - blue copper proteins"/>
    <property type="match status" value="1"/>
</dbReference>
<feature type="transmembrane region" description="Helical" evidence="16">
    <location>
        <begin position="77"/>
        <end position="96"/>
    </location>
</feature>
<keyword evidence="8 14" id="KW-0249">Electron transport</keyword>
<accession>A0A443KF97</accession>
<dbReference type="GO" id="GO:0004129">
    <property type="term" value="F:cytochrome-c oxidase activity"/>
    <property type="evidence" value="ECO:0007669"/>
    <property type="project" value="UniProtKB-UniRule"/>
</dbReference>
<dbReference type="InterPro" id="IPR002429">
    <property type="entry name" value="CcO_II-like_C"/>
</dbReference>
<dbReference type="SUPFAM" id="SSF81464">
    <property type="entry name" value="Cytochrome c oxidase subunit II-like, transmembrane region"/>
    <property type="match status" value="1"/>
</dbReference>
<keyword evidence="6 16" id="KW-0812">Transmembrane</keyword>
<comment type="similarity">
    <text evidence="2 14">Belongs to the cytochrome c oxidase subunit 2 family.</text>
</comment>
<keyword evidence="5 14" id="KW-0679">Respiratory chain</keyword>
<accession>A0A443KFL7</accession>
<evidence type="ECO:0000256" key="1">
    <source>
        <dbReference type="ARBA" id="ARBA00004651"/>
    </source>
</evidence>
<dbReference type="Proteomes" id="UP000285710">
    <property type="component" value="Unassembled WGS sequence"/>
</dbReference>
<dbReference type="Proteomes" id="UP000285295">
    <property type="component" value="Unassembled WGS sequence"/>
</dbReference>
<dbReference type="GO" id="GO:0005507">
    <property type="term" value="F:copper ion binding"/>
    <property type="evidence" value="ECO:0007669"/>
    <property type="project" value="InterPro"/>
</dbReference>
<evidence type="ECO:0000256" key="13">
    <source>
        <dbReference type="ARBA" id="ARBA00023288"/>
    </source>
</evidence>
<evidence type="ECO:0000313" key="20">
    <source>
        <dbReference type="EMBL" id="RWR24635.1"/>
    </source>
</evidence>
<evidence type="ECO:0000256" key="2">
    <source>
        <dbReference type="ARBA" id="ARBA00007866"/>
    </source>
</evidence>
<accession>A0A443ISN8</accession>
<evidence type="ECO:0000313" key="23">
    <source>
        <dbReference type="Proteomes" id="UP000284451"/>
    </source>
</evidence>
<keyword evidence="10 14" id="KW-0560">Oxidoreductase</keyword>
<dbReference type="EMBL" id="SAUW01000012">
    <property type="protein sequence ID" value="RWR10572.1"/>
    <property type="molecule type" value="Genomic_DNA"/>
</dbReference>
<dbReference type="NCBIfam" id="TIGR01433">
    <property type="entry name" value="CyoA"/>
    <property type="match status" value="1"/>
</dbReference>
<sequence>MLPVAVLLAGCQYDVLVPTGWVGAQQRDLLLISVLLMLIVIIPVMVMVVYFPWKYRATRKDNSDYEPDFSHSTKIEVFVWGVPILIILALGTYTYIYTHRLDPYRPLDHVSFNEEPLQIEAVSLDWKWLFIYPQYGVATVNEIKMPVGRQVEFRLTSSTVMNTFVVPKLGGMIYSMTGMQTKLHLVADEPGVFAGRSAHYSGPGFSGMSFNATALGTPGDEAGNDALFNDWIEEVRAQGTDLTDEAFLQLEKPSMADPARPSVPMPVTYYRTVSDNLFDRIAGMCVEPGKVCMSEMMMQDRAGGGGEAGLGDKHRYEYDSERAVDGFGNAMPPQAAPFAPARHGAAGHDHVSAVETEGHTNGQ</sequence>
<dbReference type="InterPro" id="IPR008972">
    <property type="entry name" value="Cupredoxin"/>
</dbReference>
<evidence type="ECO:0000256" key="15">
    <source>
        <dbReference type="SAM" id="MobiDB-lite"/>
    </source>
</evidence>
<evidence type="ECO:0000256" key="3">
    <source>
        <dbReference type="ARBA" id="ARBA00022448"/>
    </source>
</evidence>
<evidence type="ECO:0000256" key="6">
    <source>
        <dbReference type="ARBA" id="ARBA00022692"/>
    </source>
</evidence>
<keyword evidence="12" id="KW-0564">Palmitate</keyword>
<evidence type="ECO:0000313" key="19">
    <source>
        <dbReference type="EMBL" id="RWR10572.1"/>
    </source>
</evidence>
<keyword evidence="3 14" id="KW-0813">Transport</keyword>
<dbReference type="InterPro" id="IPR036257">
    <property type="entry name" value="Cyt_c_oxidase_su2_TM_sf"/>
</dbReference>
<evidence type="ECO:0000256" key="7">
    <source>
        <dbReference type="ARBA" id="ARBA00022729"/>
    </source>
</evidence>
<dbReference type="GO" id="GO:0005886">
    <property type="term" value="C:plasma membrane"/>
    <property type="evidence" value="ECO:0007669"/>
    <property type="project" value="UniProtKB-SubCell"/>
</dbReference>